<sequence length="215" mass="23515">MEPDIRFLTFQQWKIIVTMMIVIGMNSCRKDTLHPVSLCPKMETIPVTDTLIHVIASNTLLTASHSWYIKGWVYVNNEASLRMEPGTIINILPDDEYKNGGLVITRGAYINAVGTDRLPVHFNIITAGGIVILGKAPTAKPLAVWDNPETPLQSGLAFGGSVKEDSSGILQHVLIDYPANNKTSGLWLLGTGTKTVIQNVTTQKGHNGIKHIHLP</sequence>
<dbReference type="PANTHER" id="PTHR41339:SF1">
    <property type="entry name" value="SECRETED PROTEIN"/>
    <property type="match status" value="1"/>
</dbReference>
<organism evidence="1 2">
    <name type="scientific">Chitinophaga niastensis</name>
    <dbReference type="NCBI Taxonomy" id="536980"/>
    <lineage>
        <taxon>Bacteria</taxon>
        <taxon>Pseudomonadati</taxon>
        <taxon>Bacteroidota</taxon>
        <taxon>Chitinophagia</taxon>
        <taxon>Chitinophagales</taxon>
        <taxon>Chitinophagaceae</taxon>
        <taxon>Chitinophaga</taxon>
    </lineage>
</organism>
<keyword evidence="2" id="KW-1185">Reference proteome</keyword>
<dbReference type="RefSeq" id="WP_106526946.1">
    <property type="nucleotide sequence ID" value="NZ_PYAW01000001.1"/>
</dbReference>
<evidence type="ECO:0000313" key="1">
    <source>
        <dbReference type="EMBL" id="PSL49729.1"/>
    </source>
</evidence>
<dbReference type="AlphaFoldDB" id="A0A2P8HU18"/>
<proteinExistence type="predicted"/>
<dbReference type="PANTHER" id="PTHR41339">
    <property type="entry name" value="LIPL48"/>
    <property type="match status" value="1"/>
</dbReference>
<accession>A0A2P8HU18</accession>
<dbReference type="OrthoDB" id="673915at2"/>
<protein>
    <submittedName>
        <fullName evidence="1">Uncharacterized protein</fullName>
    </submittedName>
</protein>
<evidence type="ECO:0000313" key="2">
    <source>
        <dbReference type="Proteomes" id="UP000240971"/>
    </source>
</evidence>
<dbReference type="EMBL" id="PYAW01000001">
    <property type="protein sequence ID" value="PSL49729.1"/>
    <property type="molecule type" value="Genomic_DNA"/>
</dbReference>
<reference evidence="1 2" key="1">
    <citation type="submission" date="2018-03" db="EMBL/GenBank/DDBJ databases">
        <title>Genomic Encyclopedia of Archaeal and Bacterial Type Strains, Phase II (KMG-II): from individual species to whole genera.</title>
        <authorList>
            <person name="Goeker M."/>
        </authorList>
    </citation>
    <scope>NUCLEOTIDE SEQUENCE [LARGE SCALE GENOMIC DNA]</scope>
    <source>
        <strain evidence="1 2">DSM 24859</strain>
    </source>
</reference>
<name>A0A2P8HU18_CHINA</name>
<gene>
    <name evidence="1" type="ORF">CLV51_1011064</name>
</gene>
<dbReference type="Proteomes" id="UP000240971">
    <property type="component" value="Unassembled WGS sequence"/>
</dbReference>
<comment type="caution">
    <text evidence="1">The sequence shown here is derived from an EMBL/GenBank/DDBJ whole genome shotgun (WGS) entry which is preliminary data.</text>
</comment>